<proteinExistence type="predicted"/>
<feature type="region of interest" description="Disordered" evidence="1">
    <location>
        <begin position="19"/>
        <end position="43"/>
    </location>
</feature>
<gene>
    <name evidence="2" type="ORF">OsJ_15606</name>
</gene>
<accession>B9FGC9</accession>
<dbReference type="Proteomes" id="UP000007752">
    <property type="component" value="Chromosome 4"/>
</dbReference>
<dbReference type="AlphaFoldDB" id="B9FGC9"/>
<protein>
    <submittedName>
        <fullName evidence="2">Uncharacterized protein</fullName>
    </submittedName>
</protein>
<dbReference type="InterPro" id="IPR011042">
    <property type="entry name" value="6-blade_b-propeller_TolB-like"/>
</dbReference>
<name>B9FGC9_ORYSJ</name>
<dbReference type="PANTHER" id="PTHR19328:SF73">
    <property type="entry name" value="PROTEIN, PUTATIVE, EXPRESSED-RELATED"/>
    <property type="match status" value="1"/>
</dbReference>
<dbReference type="PANTHER" id="PTHR19328">
    <property type="entry name" value="HEDGEHOG-INTERACTING PROTEIN"/>
    <property type="match status" value="1"/>
</dbReference>
<evidence type="ECO:0000256" key="1">
    <source>
        <dbReference type="SAM" id="MobiDB-lite"/>
    </source>
</evidence>
<reference evidence="2" key="1">
    <citation type="journal article" date="2005" name="PLoS Biol.">
        <title>The genomes of Oryza sativa: a history of duplications.</title>
        <authorList>
            <person name="Yu J."/>
            <person name="Wang J."/>
            <person name="Lin W."/>
            <person name="Li S."/>
            <person name="Li H."/>
            <person name="Zhou J."/>
            <person name="Ni P."/>
            <person name="Dong W."/>
            <person name="Hu S."/>
            <person name="Zeng C."/>
            <person name="Zhang J."/>
            <person name="Zhang Y."/>
            <person name="Li R."/>
            <person name="Xu Z."/>
            <person name="Li S."/>
            <person name="Li X."/>
            <person name="Zheng H."/>
            <person name="Cong L."/>
            <person name="Lin L."/>
            <person name="Yin J."/>
            <person name="Geng J."/>
            <person name="Li G."/>
            <person name="Shi J."/>
            <person name="Liu J."/>
            <person name="Lv H."/>
            <person name="Li J."/>
            <person name="Wang J."/>
            <person name="Deng Y."/>
            <person name="Ran L."/>
            <person name="Shi X."/>
            <person name="Wang X."/>
            <person name="Wu Q."/>
            <person name="Li C."/>
            <person name="Ren X."/>
            <person name="Wang J."/>
            <person name="Wang X."/>
            <person name="Li D."/>
            <person name="Liu D."/>
            <person name="Zhang X."/>
            <person name="Ji Z."/>
            <person name="Zhao W."/>
            <person name="Sun Y."/>
            <person name="Zhang Z."/>
            <person name="Bao J."/>
            <person name="Han Y."/>
            <person name="Dong L."/>
            <person name="Ji J."/>
            <person name="Chen P."/>
            <person name="Wu S."/>
            <person name="Liu J."/>
            <person name="Xiao Y."/>
            <person name="Bu D."/>
            <person name="Tan J."/>
            <person name="Yang L."/>
            <person name="Ye C."/>
            <person name="Zhang J."/>
            <person name="Xu J."/>
            <person name="Zhou Y."/>
            <person name="Yu Y."/>
            <person name="Zhang B."/>
            <person name="Zhuang S."/>
            <person name="Wei H."/>
            <person name="Liu B."/>
            <person name="Lei M."/>
            <person name="Yu H."/>
            <person name="Li Y."/>
            <person name="Xu H."/>
            <person name="Wei S."/>
            <person name="He X."/>
            <person name="Fang L."/>
            <person name="Zhang Z."/>
            <person name="Zhang Y."/>
            <person name="Huang X."/>
            <person name="Su Z."/>
            <person name="Tong W."/>
            <person name="Li J."/>
            <person name="Tong Z."/>
            <person name="Li S."/>
            <person name="Ye J."/>
            <person name="Wang L."/>
            <person name="Fang L."/>
            <person name="Lei T."/>
            <person name="Chen C."/>
            <person name="Chen H."/>
            <person name="Xu Z."/>
            <person name="Li H."/>
            <person name="Huang H."/>
            <person name="Zhang F."/>
            <person name="Xu H."/>
            <person name="Li N."/>
            <person name="Zhao C."/>
            <person name="Li S."/>
            <person name="Dong L."/>
            <person name="Huang Y."/>
            <person name="Li L."/>
            <person name="Xi Y."/>
            <person name="Qi Q."/>
            <person name="Li W."/>
            <person name="Zhang B."/>
            <person name="Hu W."/>
            <person name="Zhang Y."/>
            <person name="Tian X."/>
            <person name="Jiao Y."/>
            <person name="Liang X."/>
            <person name="Jin J."/>
            <person name="Gao L."/>
            <person name="Zheng W."/>
            <person name="Hao B."/>
            <person name="Liu S."/>
            <person name="Wang W."/>
            <person name="Yuan L."/>
            <person name="Cao M."/>
            <person name="McDermott J."/>
            <person name="Samudrala R."/>
            <person name="Wang J."/>
            <person name="Wong G.K."/>
            <person name="Yang H."/>
        </authorList>
    </citation>
    <scope>NUCLEOTIDE SEQUENCE [LARGE SCALE GENOMIC DNA]</scope>
</reference>
<reference evidence="2" key="2">
    <citation type="submission" date="2008-12" db="EMBL/GenBank/DDBJ databases">
        <title>Improved gene annotation of the rice (Oryza sativa) genomes.</title>
        <authorList>
            <person name="Wang J."/>
            <person name="Li R."/>
            <person name="Fan W."/>
            <person name="Huang Q."/>
            <person name="Zhang J."/>
            <person name="Zhou Y."/>
            <person name="Hu Y."/>
            <person name="Zi S."/>
            <person name="Li J."/>
            <person name="Ni P."/>
            <person name="Zheng H."/>
            <person name="Zhang Y."/>
            <person name="Zhao M."/>
            <person name="Hao Q."/>
            <person name="McDermott J."/>
            <person name="Samudrala R."/>
            <person name="Kristiansen K."/>
            <person name="Wong G.K.-S."/>
        </authorList>
    </citation>
    <scope>NUCLEOTIDE SEQUENCE</scope>
</reference>
<evidence type="ECO:0000313" key="2">
    <source>
        <dbReference type="EMBL" id="EEE61413.1"/>
    </source>
</evidence>
<dbReference type="Gene3D" id="2.120.10.30">
    <property type="entry name" value="TolB, C-terminal domain"/>
    <property type="match status" value="1"/>
</dbReference>
<dbReference type="EMBL" id="CM000141">
    <property type="protein sequence ID" value="EEE61413.1"/>
    <property type="molecule type" value="Genomic_DNA"/>
</dbReference>
<sequence>MAHQYFGLGPSEYRPYGLGGTGQLDVDDKGTKNEIGPTHRPRAHKTIDSIKLDRVKLLTSLWGNYSIPKDNPYTDDSDLELEVWALGLRNPWRCSFDSARPSYFYRADVGQKTNVVVSDSGIQHMIH</sequence>
<organism evidence="2">
    <name type="scientific">Oryza sativa subsp. japonica</name>
    <name type="common">Rice</name>
    <dbReference type="NCBI Taxonomy" id="39947"/>
    <lineage>
        <taxon>Eukaryota</taxon>
        <taxon>Viridiplantae</taxon>
        <taxon>Streptophyta</taxon>
        <taxon>Embryophyta</taxon>
        <taxon>Tracheophyta</taxon>
        <taxon>Spermatophyta</taxon>
        <taxon>Magnoliopsida</taxon>
        <taxon>Liliopsida</taxon>
        <taxon>Poales</taxon>
        <taxon>Poaceae</taxon>
        <taxon>BOP clade</taxon>
        <taxon>Oryzoideae</taxon>
        <taxon>Oryzeae</taxon>
        <taxon>Oryzinae</taxon>
        <taxon>Oryza</taxon>
        <taxon>Oryza sativa</taxon>
    </lineage>
</organism>